<gene>
    <name evidence="2" type="ORF">K460DRAFT_39287</name>
</gene>
<evidence type="ECO:0008006" key="4">
    <source>
        <dbReference type="Google" id="ProtNLM"/>
    </source>
</evidence>
<feature type="chain" id="PRO_5040247550" description="Secreted protein" evidence="1">
    <location>
        <begin position="17"/>
        <end position="77"/>
    </location>
</feature>
<feature type="signal peptide" evidence="1">
    <location>
        <begin position="1"/>
        <end position="16"/>
    </location>
</feature>
<evidence type="ECO:0000256" key="1">
    <source>
        <dbReference type="SAM" id="SignalP"/>
    </source>
</evidence>
<evidence type="ECO:0000313" key="2">
    <source>
        <dbReference type="EMBL" id="KAF1851684.1"/>
    </source>
</evidence>
<sequence length="77" mass="8390">MLFLLARAISVPVATSSSPPASCPVCVDDFSIAFHLFFSGCDMMRINNCITQSPRWATPHHWPNFSSPAHLAALLTS</sequence>
<keyword evidence="3" id="KW-1185">Reference proteome</keyword>
<protein>
    <recommendedName>
        <fullName evidence="4">Secreted protein</fullName>
    </recommendedName>
</protein>
<dbReference type="GeneID" id="63853160"/>
<accession>A0A9P4GUD2</accession>
<comment type="caution">
    <text evidence="2">The sequence shown here is derived from an EMBL/GenBank/DDBJ whole genome shotgun (WGS) entry which is preliminary data.</text>
</comment>
<dbReference type="EMBL" id="ML976614">
    <property type="protein sequence ID" value="KAF1851684.1"/>
    <property type="molecule type" value="Genomic_DNA"/>
</dbReference>
<reference evidence="2" key="1">
    <citation type="submission" date="2020-01" db="EMBL/GenBank/DDBJ databases">
        <authorList>
            <consortium name="DOE Joint Genome Institute"/>
            <person name="Haridas S."/>
            <person name="Albert R."/>
            <person name="Binder M."/>
            <person name="Bloem J."/>
            <person name="Labutti K."/>
            <person name="Salamov A."/>
            <person name="Andreopoulos B."/>
            <person name="Baker S.E."/>
            <person name="Barry K."/>
            <person name="Bills G."/>
            <person name="Bluhm B.H."/>
            <person name="Cannon C."/>
            <person name="Castanera R."/>
            <person name="Culley D.E."/>
            <person name="Daum C."/>
            <person name="Ezra D."/>
            <person name="Gonzalez J.B."/>
            <person name="Henrissat B."/>
            <person name="Kuo A."/>
            <person name="Liang C."/>
            <person name="Lipzen A."/>
            <person name="Lutzoni F."/>
            <person name="Magnuson J."/>
            <person name="Mondo S."/>
            <person name="Nolan M."/>
            <person name="Ohm R."/>
            <person name="Pangilinan J."/>
            <person name="Park H.-J."/>
            <person name="Ramirez L."/>
            <person name="Alfaro M."/>
            <person name="Sun H."/>
            <person name="Tritt A."/>
            <person name="Yoshinaga Y."/>
            <person name="Zwiers L.-H."/>
            <person name="Turgeon B.G."/>
            <person name="Goodwin S.B."/>
            <person name="Spatafora J.W."/>
            <person name="Crous P.W."/>
            <person name="Grigoriev I.V."/>
        </authorList>
    </citation>
    <scope>NUCLEOTIDE SEQUENCE</scope>
    <source>
        <strain evidence="2">CBS 394.84</strain>
    </source>
</reference>
<proteinExistence type="predicted"/>
<dbReference type="Proteomes" id="UP000800039">
    <property type="component" value="Unassembled WGS sequence"/>
</dbReference>
<name>A0A9P4GUD2_9PLEO</name>
<organism evidence="2 3">
    <name type="scientific">Cucurbitaria berberidis CBS 394.84</name>
    <dbReference type="NCBI Taxonomy" id="1168544"/>
    <lineage>
        <taxon>Eukaryota</taxon>
        <taxon>Fungi</taxon>
        <taxon>Dikarya</taxon>
        <taxon>Ascomycota</taxon>
        <taxon>Pezizomycotina</taxon>
        <taxon>Dothideomycetes</taxon>
        <taxon>Pleosporomycetidae</taxon>
        <taxon>Pleosporales</taxon>
        <taxon>Pleosporineae</taxon>
        <taxon>Cucurbitariaceae</taxon>
        <taxon>Cucurbitaria</taxon>
    </lineage>
</organism>
<dbReference type="AlphaFoldDB" id="A0A9P4GUD2"/>
<evidence type="ECO:0000313" key="3">
    <source>
        <dbReference type="Proteomes" id="UP000800039"/>
    </source>
</evidence>
<dbReference type="RefSeq" id="XP_040794247.1">
    <property type="nucleotide sequence ID" value="XM_040935909.1"/>
</dbReference>
<keyword evidence="1" id="KW-0732">Signal</keyword>